<evidence type="ECO:0000256" key="1">
    <source>
        <dbReference type="SAM" id="Phobius"/>
    </source>
</evidence>
<evidence type="ECO:0000313" key="3">
    <source>
        <dbReference type="Proteomes" id="UP000198981"/>
    </source>
</evidence>
<dbReference type="RefSeq" id="WP_092806063.1">
    <property type="nucleotide sequence ID" value="NZ_FMUH01000005.1"/>
</dbReference>
<feature type="transmembrane region" description="Helical" evidence="1">
    <location>
        <begin position="6"/>
        <end position="23"/>
    </location>
</feature>
<organism evidence="2 3">
    <name type="scientific">Klenkia marina</name>
    <dbReference type="NCBI Taxonomy" id="1960309"/>
    <lineage>
        <taxon>Bacteria</taxon>
        <taxon>Bacillati</taxon>
        <taxon>Actinomycetota</taxon>
        <taxon>Actinomycetes</taxon>
        <taxon>Geodermatophilales</taxon>
        <taxon>Geodermatophilaceae</taxon>
        <taxon>Klenkia</taxon>
    </lineage>
</organism>
<sequence length="149" mass="16508">MGWAIGAVLVLLVGLPVVAVWWSRRAIWSRSRPGHERDPFGDTMRRHGLGPAAMARVENAVLWGKRLDDPAERAAVVELAAEAAPRPTSRSRQWQVVSGLLWVAAAVGVLVFVVLTERWDSAYVWGLVWLIPTGWAVVGPRRALRRNSD</sequence>
<feature type="transmembrane region" description="Helical" evidence="1">
    <location>
        <begin position="96"/>
        <end position="116"/>
    </location>
</feature>
<dbReference type="EMBL" id="FMUH01000005">
    <property type="protein sequence ID" value="SCX55016.1"/>
    <property type="molecule type" value="Genomic_DNA"/>
</dbReference>
<keyword evidence="1" id="KW-1133">Transmembrane helix</keyword>
<dbReference type="Proteomes" id="UP000198981">
    <property type="component" value="Unassembled WGS sequence"/>
</dbReference>
<keyword evidence="1" id="KW-0812">Transmembrane</keyword>
<keyword evidence="3" id="KW-1185">Reference proteome</keyword>
<evidence type="ECO:0000313" key="2">
    <source>
        <dbReference type="EMBL" id="SCX55016.1"/>
    </source>
</evidence>
<accession>A0A1G4YND8</accession>
<proteinExistence type="predicted"/>
<feature type="transmembrane region" description="Helical" evidence="1">
    <location>
        <begin position="122"/>
        <end position="138"/>
    </location>
</feature>
<protein>
    <submittedName>
        <fullName evidence="2">Uncharacterized protein</fullName>
    </submittedName>
</protein>
<dbReference type="AlphaFoldDB" id="A0A1G4YND8"/>
<keyword evidence="1" id="KW-0472">Membrane</keyword>
<dbReference type="OrthoDB" id="5194548at2"/>
<gene>
    <name evidence="2" type="ORF">SAMN03159343_3187</name>
</gene>
<reference evidence="3" key="1">
    <citation type="submission" date="2016-10" db="EMBL/GenBank/DDBJ databases">
        <authorList>
            <person name="Varghese N."/>
            <person name="Submissions S."/>
        </authorList>
    </citation>
    <scope>NUCLEOTIDE SEQUENCE [LARGE SCALE GENOMIC DNA]</scope>
    <source>
        <strain evidence="3">DSM 45722</strain>
    </source>
</reference>
<name>A0A1G4YND8_9ACTN</name>